<evidence type="ECO:0000313" key="2">
    <source>
        <dbReference type="EMBL" id="KAK4734243.1"/>
    </source>
</evidence>
<name>A0AAV9M872_9SOLN</name>
<dbReference type="GO" id="GO:0005516">
    <property type="term" value="F:calmodulin binding"/>
    <property type="evidence" value="ECO:0007669"/>
    <property type="project" value="InterPro"/>
</dbReference>
<dbReference type="Proteomes" id="UP001311915">
    <property type="component" value="Unassembled WGS sequence"/>
</dbReference>
<dbReference type="EMBL" id="JAWPEI010000002">
    <property type="protein sequence ID" value="KAK4734243.1"/>
    <property type="molecule type" value="Genomic_DNA"/>
</dbReference>
<dbReference type="AlphaFoldDB" id="A0AAV9M872"/>
<accession>A0AAV9M872</accession>
<gene>
    <name evidence="2" type="ORF">R3W88_008504</name>
</gene>
<dbReference type="PANTHER" id="PTHR33923">
    <property type="entry name" value="CALMODULIN-BINDING PROTEIN-RELATED"/>
    <property type="match status" value="1"/>
</dbReference>
<dbReference type="PANTHER" id="PTHR33923:SF3">
    <property type="entry name" value="CALMODULIN BINDING PROTEIN PICBP"/>
    <property type="match status" value="1"/>
</dbReference>
<evidence type="ECO:0000256" key="1">
    <source>
        <dbReference type="SAM" id="MobiDB-lite"/>
    </source>
</evidence>
<sequence>MISNESTELDNKVIRGADEDNHKDSGNKSCAAESSDSFLSCSERESMTTNQDANNQEIEARNLLAIKLKSNESDTKNEECDKAYKSDEGSITRENINIAITSSDKGSIEIDEFGDLNDDSLRGTSFTISNLGNNDFSKEKDDISHNGRSFSINDVVNLIREVVSQILTTPTRDDSSNTQSVTNDIVQDEEPPKTNHTDGREKNSTNSLYESLRHRDSQLETTNFVANNTITKSKFKPPKSKNWSKLKKLILLKRSIKVLERARKVNPQPLNFCPEPAPYTIIQSFAARLRQKSG</sequence>
<feature type="compositionally biased region" description="Polar residues" evidence="1">
    <location>
        <begin position="169"/>
        <end position="185"/>
    </location>
</feature>
<feature type="region of interest" description="Disordered" evidence="1">
    <location>
        <begin position="1"/>
        <end position="57"/>
    </location>
</feature>
<organism evidence="2 3">
    <name type="scientific">Solanum pinnatisectum</name>
    <name type="common">tansyleaf nightshade</name>
    <dbReference type="NCBI Taxonomy" id="50273"/>
    <lineage>
        <taxon>Eukaryota</taxon>
        <taxon>Viridiplantae</taxon>
        <taxon>Streptophyta</taxon>
        <taxon>Embryophyta</taxon>
        <taxon>Tracheophyta</taxon>
        <taxon>Spermatophyta</taxon>
        <taxon>Magnoliopsida</taxon>
        <taxon>eudicotyledons</taxon>
        <taxon>Gunneridae</taxon>
        <taxon>Pentapetalae</taxon>
        <taxon>asterids</taxon>
        <taxon>lamiids</taxon>
        <taxon>Solanales</taxon>
        <taxon>Solanaceae</taxon>
        <taxon>Solanoideae</taxon>
        <taxon>Solaneae</taxon>
        <taxon>Solanum</taxon>
    </lineage>
</organism>
<feature type="region of interest" description="Disordered" evidence="1">
    <location>
        <begin position="169"/>
        <end position="207"/>
    </location>
</feature>
<feature type="compositionally biased region" description="Basic and acidic residues" evidence="1">
    <location>
        <begin position="190"/>
        <end position="203"/>
    </location>
</feature>
<comment type="caution">
    <text evidence="2">The sequence shown here is derived from an EMBL/GenBank/DDBJ whole genome shotgun (WGS) entry which is preliminary data.</text>
</comment>
<proteinExistence type="predicted"/>
<evidence type="ECO:0000313" key="3">
    <source>
        <dbReference type="Proteomes" id="UP001311915"/>
    </source>
</evidence>
<protein>
    <submittedName>
        <fullName evidence="2">Uncharacterized protein</fullName>
    </submittedName>
</protein>
<feature type="compositionally biased region" description="Basic and acidic residues" evidence="1">
    <location>
        <begin position="9"/>
        <end position="26"/>
    </location>
</feature>
<reference evidence="2 3" key="1">
    <citation type="submission" date="2023-10" db="EMBL/GenBank/DDBJ databases">
        <title>Genome-Wide Identification Analysis in wild type Solanum Pinnatisectum Reveals Some Genes Defensing Phytophthora Infestans.</title>
        <authorList>
            <person name="Sun C."/>
        </authorList>
    </citation>
    <scope>NUCLEOTIDE SEQUENCE [LARGE SCALE GENOMIC DNA]</scope>
    <source>
        <strain evidence="2">LQN</strain>
        <tissue evidence="2">Leaf</tissue>
    </source>
</reference>
<feature type="compositionally biased region" description="Polar residues" evidence="1">
    <location>
        <begin position="47"/>
        <end position="57"/>
    </location>
</feature>
<dbReference type="InterPro" id="IPR044681">
    <property type="entry name" value="PICBP-like"/>
</dbReference>
<keyword evidence="3" id="KW-1185">Reference proteome</keyword>